<feature type="transmembrane region" description="Helical" evidence="6">
    <location>
        <begin position="63"/>
        <end position="89"/>
    </location>
</feature>
<sequence length="648" mass="74297">MANRYNSINSSDEDENILININTSQDSTGYNLHEDLKEKDKKQKEFEIISKDNKLDRKFFQRFYIIIKILFSVPTIPVALVIFIFGLAVGQTYVSQFTGVLLSNVYGSFTTGDRPLFVSSIIKGFIFIGLSALFDSSIKFIVSILSWRWRKILCLAIQDQYFKNNVYYKIIAFNDKVDNPDQRITSDIDQFTSLLGTIISQCITAPMVVIYYTYLTLKSMDWYAPVIVYAYFFLGYFVNKLVMSPMVSINFFQDKLEGDFRYLHQRIRNFAEAIALQNLSKDSQSEQELVEEEKAKKHFQTLLENKRKVIFWQYGLNTASDLFTYLSPCVNYLIIAIPLFFMGTVESIPAASVTIQSYNCIMLASGFSQYINVSSSVSDLAGYISRISTMIEVCNGLESNKKVDDLSNGKEPLVHENEKIGEMTINQNSDSVHLKELSYFTPKGSLLYSNISVLIERGKDLLIMGPSGSGKSSLVKIINGLWPFFTGSIDKPSNEHLFLLPQLPYLIFGSLEEQILYPYSKSQRRIPEQDLWNLFKLLDIQYLLLREKSIKDSNQVNDMTHNWLNQLSPGEQQLISILRLIYHKPIFALLDESTSSVPQYIEKNIYNLLKSFSITAISIGHRMSLIPLHSNLLTFDEDKNWKVEAINK</sequence>
<feature type="transmembrane region" description="Helical" evidence="6">
    <location>
        <begin position="121"/>
        <end position="142"/>
    </location>
</feature>
<dbReference type="CDD" id="cd03223">
    <property type="entry name" value="ABCD_peroxisomal_ALDP"/>
    <property type="match status" value="1"/>
</dbReference>
<evidence type="ECO:0000256" key="5">
    <source>
        <dbReference type="ARBA" id="ARBA00023136"/>
    </source>
</evidence>
<dbReference type="GO" id="GO:0005524">
    <property type="term" value="F:ATP binding"/>
    <property type="evidence" value="ECO:0007669"/>
    <property type="project" value="InterPro"/>
</dbReference>
<dbReference type="PANTHER" id="PTHR11384:SF59">
    <property type="entry name" value="LYSOSOMAL COBALAMIN TRANSPORTER ABCD4"/>
    <property type="match status" value="1"/>
</dbReference>
<organism evidence="9 10">
    <name type="scientific">Tieghemostelium lacteum</name>
    <name type="common">Slime mold</name>
    <name type="synonym">Dictyostelium lacteum</name>
    <dbReference type="NCBI Taxonomy" id="361077"/>
    <lineage>
        <taxon>Eukaryota</taxon>
        <taxon>Amoebozoa</taxon>
        <taxon>Evosea</taxon>
        <taxon>Eumycetozoa</taxon>
        <taxon>Dictyostelia</taxon>
        <taxon>Dictyosteliales</taxon>
        <taxon>Raperosteliaceae</taxon>
        <taxon>Tieghemostelium</taxon>
    </lineage>
</organism>
<dbReference type="AlphaFoldDB" id="A0A152A2X9"/>
<gene>
    <name evidence="9" type="ORF">DLAC_02605</name>
</gene>
<evidence type="ECO:0000256" key="1">
    <source>
        <dbReference type="ARBA" id="ARBA00008575"/>
    </source>
</evidence>
<keyword evidence="4 6" id="KW-1133">Transmembrane helix</keyword>
<dbReference type="STRING" id="361077.A0A152A2X9"/>
<dbReference type="EMBL" id="LODT01000013">
    <property type="protein sequence ID" value="KYR00586.1"/>
    <property type="molecule type" value="Genomic_DNA"/>
</dbReference>
<dbReference type="Gene3D" id="1.20.1560.10">
    <property type="entry name" value="ABC transporter type 1, transmembrane domain"/>
    <property type="match status" value="1"/>
</dbReference>
<feature type="domain" description="ABC transporter" evidence="7">
    <location>
        <begin position="432"/>
        <end position="646"/>
    </location>
</feature>
<dbReference type="GO" id="GO:0005324">
    <property type="term" value="F:long-chain fatty acid transmembrane transporter activity"/>
    <property type="evidence" value="ECO:0007669"/>
    <property type="project" value="TreeGrafter"/>
</dbReference>
<keyword evidence="10" id="KW-1185">Reference proteome</keyword>
<dbReference type="OrthoDB" id="422637at2759"/>
<feature type="transmembrane region" description="Helical" evidence="6">
    <location>
        <begin position="191"/>
        <end position="214"/>
    </location>
</feature>
<proteinExistence type="inferred from homology"/>
<dbReference type="InterPro" id="IPR017871">
    <property type="entry name" value="ABC_transporter-like_CS"/>
</dbReference>
<keyword evidence="3 6" id="KW-0812">Transmembrane</keyword>
<dbReference type="GO" id="GO:0140359">
    <property type="term" value="F:ABC-type transporter activity"/>
    <property type="evidence" value="ECO:0007669"/>
    <property type="project" value="InterPro"/>
</dbReference>
<dbReference type="InterPro" id="IPR027417">
    <property type="entry name" value="P-loop_NTPase"/>
</dbReference>
<dbReference type="GO" id="GO:0006635">
    <property type="term" value="P:fatty acid beta-oxidation"/>
    <property type="evidence" value="ECO:0007669"/>
    <property type="project" value="TreeGrafter"/>
</dbReference>
<evidence type="ECO:0000259" key="8">
    <source>
        <dbReference type="PROSITE" id="PS50929"/>
    </source>
</evidence>
<dbReference type="InParanoid" id="A0A152A2X9"/>
<dbReference type="GO" id="GO:0005778">
    <property type="term" value="C:peroxisomal membrane"/>
    <property type="evidence" value="ECO:0007669"/>
    <property type="project" value="TreeGrafter"/>
</dbReference>
<dbReference type="Gene3D" id="3.40.50.300">
    <property type="entry name" value="P-loop containing nucleotide triphosphate hydrolases"/>
    <property type="match status" value="1"/>
</dbReference>
<dbReference type="GO" id="GO:0007031">
    <property type="term" value="P:peroxisome organization"/>
    <property type="evidence" value="ECO:0007669"/>
    <property type="project" value="TreeGrafter"/>
</dbReference>
<dbReference type="SUPFAM" id="SSF52540">
    <property type="entry name" value="P-loop containing nucleoside triphosphate hydrolases"/>
    <property type="match status" value="1"/>
</dbReference>
<dbReference type="GO" id="GO:0016887">
    <property type="term" value="F:ATP hydrolysis activity"/>
    <property type="evidence" value="ECO:0007669"/>
    <property type="project" value="InterPro"/>
</dbReference>
<dbReference type="PROSITE" id="PS50929">
    <property type="entry name" value="ABC_TM1F"/>
    <property type="match status" value="1"/>
</dbReference>
<dbReference type="FunCoup" id="A0A152A2X9">
    <property type="interactions" value="76"/>
</dbReference>
<dbReference type="PROSITE" id="PS00211">
    <property type="entry name" value="ABC_TRANSPORTER_1"/>
    <property type="match status" value="1"/>
</dbReference>
<dbReference type="InterPro" id="IPR050835">
    <property type="entry name" value="ABC_transporter_sub-D"/>
</dbReference>
<evidence type="ECO:0000256" key="3">
    <source>
        <dbReference type="ARBA" id="ARBA00022692"/>
    </source>
</evidence>
<evidence type="ECO:0000256" key="6">
    <source>
        <dbReference type="SAM" id="Phobius"/>
    </source>
</evidence>
<dbReference type="PROSITE" id="PS50893">
    <property type="entry name" value="ABC_TRANSPORTER_2"/>
    <property type="match status" value="1"/>
</dbReference>
<dbReference type="SUPFAM" id="SSF90123">
    <property type="entry name" value="ABC transporter transmembrane region"/>
    <property type="match status" value="1"/>
</dbReference>
<dbReference type="GO" id="GO:0042760">
    <property type="term" value="P:very long-chain fatty acid catabolic process"/>
    <property type="evidence" value="ECO:0007669"/>
    <property type="project" value="TreeGrafter"/>
</dbReference>
<accession>A0A152A2X9</accession>
<feature type="domain" description="ABC transmembrane type-1" evidence="8">
    <location>
        <begin position="82"/>
        <end position="337"/>
    </location>
</feature>
<evidence type="ECO:0000256" key="2">
    <source>
        <dbReference type="ARBA" id="ARBA00022448"/>
    </source>
</evidence>
<dbReference type="Pfam" id="PF00005">
    <property type="entry name" value="ABC_tran"/>
    <property type="match status" value="1"/>
</dbReference>
<evidence type="ECO:0000313" key="10">
    <source>
        <dbReference type="Proteomes" id="UP000076078"/>
    </source>
</evidence>
<dbReference type="GO" id="GO:0015910">
    <property type="term" value="P:long-chain fatty acid import into peroxisome"/>
    <property type="evidence" value="ECO:0007669"/>
    <property type="project" value="TreeGrafter"/>
</dbReference>
<dbReference type="PANTHER" id="PTHR11384">
    <property type="entry name" value="ATP-BINDING CASSETTE, SUB-FAMILY D MEMBER"/>
    <property type="match status" value="1"/>
</dbReference>
<comment type="similarity">
    <text evidence="1">Belongs to the ABC transporter superfamily. ABCD family. Peroxisomal fatty acyl CoA transporter (TC 3.A.1.203) subfamily.</text>
</comment>
<feature type="transmembrane region" description="Helical" evidence="6">
    <location>
        <begin position="322"/>
        <end position="342"/>
    </location>
</feature>
<protein>
    <submittedName>
        <fullName evidence="9">ABC transporter D family protein</fullName>
    </submittedName>
</protein>
<dbReference type="InterPro" id="IPR003439">
    <property type="entry name" value="ABC_transporter-like_ATP-bd"/>
</dbReference>
<dbReference type="Pfam" id="PF06472">
    <property type="entry name" value="ABC_membrane_2"/>
    <property type="match status" value="1"/>
</dbReference>
<dbReference type="Proteomes" id="UP000076078">
    <property type="component" value="Unassembled WGS sequence"/>
</dbReference>
<keyword evidence="5 6" id="KW-0472">Membrane</keyword>
<dbReference type="OMA" id="YNYQAYV"/>
<comment type="caution">
    <text evidence="9">The sequence shown here is derived from an EMBL/GenBank/DDBJ whole genome shotgun (WGS) entry which is preliminary data.</text>
</comment>
<reference evidence="9 10" key="1">
    <citation type="submission" date="2015-12" db="EMBL/GenBank/DDBJ databases">
        <title>Dictyostelia acquired genes for synthesis and detection of signals that induce cell-type specialization by lateral gene transfer from prokaryotes.</title>
        <authorList>
            <person name="Gloeckner G."/>
            <person name="Schaap P."/>
        </authorList>
    </citation>
    <scope>NUCLEOTIDE SEQUENCE [LARGE SCALE GENOMIC DNA]</scope>
    <source>
        <strain evidence="9 10">TK</strain>
    </source>
</reference>
<evidence type="ECO:0000313" key="9">
    <source>
        <dbReference type="EMBL" id="KYR00586.1"/>
    </source>
</evidence>
<keyword evidence="2" id="KW-0813">Transport</keyword>
<dbReference type="InterPro" id="IPR011527">
    <property type="entry name" value="ABC1_TM_dom"/>
</dbReference>
<evidence type="ECO:0000259" key="7">
    <source>
        <dbReference type="PROSITE" id="PS50893"/>
    </source>
</evidence>
<name>A0A152A2X9_TIELA</name>
<dbReference type="InterPro" id="IPR036640">
    <property type="entry name" value="ABC1_TM_sf"/>
</dbReference>
<evidence type="ECO:0000256" key="4">
    <source>
        <dbReference type="ARBA" id="ARBA00022989"/>
    </source>
</evidence>